<evidence type="ECO:0000313" key="2">
    <source>
        <dbReference type="EMBL" id="MFC4544413.1"/>
    </source>
</evidence>
<organism evidence="2 3">
    <name type="scientific">Halosolutus amylolyticus</name>
    <dbReference type="NCBI Taxonomy" id="2932267"/>
    <lineage>
        <taxon>Archaea</taxon>
        <taxon>Methanobacteriati</taxon>
        <taxon>Methanobacteriota</taxon>
        <taxon>Stenosarchaea group</taxon>
        <taxon>Halobacteria</taxon>
        <taxon>Halobacteriales</taxon>
        <taxon>Natrialbaceae</taxon>
        <taxon>Halosolutus</taxon>
    </lineage>
</organism>
<dbReference type="EMBL" id="JBHSFA010000011">
    <property type="protein sequence ID" value="MFC4544413.1"/>
    <property type="molecule type" value="Genomic_DNA"/>
</dbReference>
<dbReference type="RefSeq" id="WP_250141146.1">
    <property type="nucleotide sequence ID" value="NZ_JALIQP010000003.1"/>
</dbReference>
<protein>
    <submittedName>
        <fullName evidence="2">Uncharacterized protein</fullName>
    </submittedName>
</protein>
<proteinExistence type="predicted"/>
<feature type="transmembrane region" description="Helical" evidence="1">
    <location>
        <begin position="12"/>
        <end position="36"/>
    </location>
</feature>
<reference evidence="2 3" key="1">
    <citation type="journal article" date="2019" name="Int. J. Syst. Evol. Microbiol.">
        <title>The Global Catalogue of Microorganisms (GCM) 10K type strain sequencing project: providing services to taxonomists for standard genome sequencing and annotation.</title>
        <authorList>
            <consortium name="The Broad Institute Genomics Platform"/>
            <consortium name="The Broad Institute Genome Sequencing Center for Infectious Disease"/>
            <person name="Wu L."/>
            <person name="Ma J."/>
        </authorList>
    </citation>
    <scope>NUCLEOTIDE SEQUENCE [LARGE SCALE GENOMIC DNA]</scope>
    <source>
        <strain evidence="2 3">WLHS5</strain>
    </source>
</reference>
<dbReference type="AlphaFoldDB" id="A0ABD5PV84"/>
<sequence>MGTNPVEENFVTRFLLGFAVIVAMAIGGRAVAAAFVSAGIPYANWLGVAVGAVLVFAAFTVLYRRYDASYGE</sequence>
<evidence type="ECO:0000313" key="3">
    <source>
        <dbReference type="Proteomes" id="UP001595898"/>
    </source>
</evidence>
<gene>
    <name evidence="2" type="ORF">ACFO5R_21010</name>
</gene>
<comment type="caution">
    <text evidence="2">The sequence shown here is derived from an EMBL/GenBank/DDBJ whole genome shotgun (WGS) entry which is preliminary data.</text>
</comment>
<keyword evidence="3" id="KW-1185">Reference proteome</keyword>
<dbReference type="Proteomes" id="UP001595898">
    <property type="component" value="Unassembled WGS sequence"/>
</dbReference>
<keyword evidence="1" id="KW-1133">Transmembrane helix</keyword>
<name>A0ABD5PV84_9EURY</name>
<keyword evidence="1" id="KW-0472">Membrane</keyword>
<accession>A0ABD5PV84</accession>
<keyword evidence="1" id="KW-0812">Transmembrane</keyword>
<feature type="transmembrane region" description="Helical" evidence="1">
    <location>
        <begin position="42"/>
        <end position="63"/>
    </location>
</feature>
<evidence type="ECO:0000256" key="1">
    <source>
        <dbReference type="SAM" id="Phobius"/>
    </source>
</evidence>